<keyword evidence="2" id="KW-0813">Transport</keyword>
<keyword evidence="10" id="KW-0472">Membrane</keyword>
<evidence type="ECO:0000256" key="5">
    <source>
        <dbReference type="ARBA" id="ARBA00022692"/>
    </source>
</evidence>
<accession>A0A0P9B0J6</accession>
<evidence type="ECO:0000313" key="15">
    <source>
        <dbReference type="Proteomes" id="UP000050349"/>
    </source>
</evidence>
<dbReference type="InterPro" id="IPR000531">
    <property type="entry name" value="Beta-barrel_TonB"/>
</dbReference>
<feature type="domain" description="TonB-dependent receptor-like beta-barrel" evidence="13">
    <location>
        <begin position="20"/>
        <end position="119"/>
    </location>
</feature>
<evidence type="ECO:0000256" key="3">
    <source>
        <dbReference type="ARBA" id="ARBA00022452"/>
    </source>
</evidence>
<evidence type="ECO:0000256" key="7">
    <source>
        <dbReference type="ARBA" id="ARBA00023004"/>
    </source>
</evidence>
<keyword evidence="8" id="KW-0406">Ion transport</keyword>
<sequence length="164" mass="18186">MSRPKDRSRGIERPVRPAPRVPYGQPRPALTRTPTDDKENLKTYAAFVQDQVALTERLRVLTGARFERFEHDYETFVPGGRSWQASDNAVTLRAGVTYDLTDTVAIYADTARSFKPVVQHRPGPVTGTPCSGHWALSSRMALVPAQIGAVITVFKKRHVGVGDK</sequence>
<keyword evidence="11" id="KW-0998">Cell outer membrane</keyword>
<evidence type="ECO:0000313" key="14">
    <source>
        <dbReference type="EMBL" id="KPU55914.1"/>
    </source>
</evidence>
<evidence type="ECO:0000256" key="4">
    <source>
        <dbReference type="ARBA" id="ARBA00022496"/>
    </source>
</evidence>
<name>A0A0P9B0J6_PSEFL</name>
<proteinExistence type="predicted"/>
<evidence type="ECO:0000256" key="11">
    <source>
        <dbReference type="ARBA" id="ARBA00023237"/>
    </source>
</evidence>
<dbReference type="Proteomes" id="UP000050349">
    <property type="component" value="Unassembled WGS sequence"/>
</dbReference>
<evidence type="ECO:0000256" key="8">
    <source>
        <dbReference type="ARBA" id="ARBA00023065"/>
    </source>
</evidence>
<dbReference type="PANTHER" id="PTHR32552">
    <property type="entry name" value="FERRICHROME IRON RECEPTOR-RELATED"/>
    <property type="match status" value="1"/>
</dbReference>
<dbReference type="GO" id="GO:0009279">
    <property type="term" value="C:cell outer membrane"/>
    <property type="evidence" value="ECO:0007669"/>
    <property type="project" value="UniProtKB-SubCell"/>
</dbReference>
<dbReference type="InterPro" id="IPR039426">
    <property type="entry name" value="TonB-dep_rcpt-like"/>
</dbReference>
<feature type="compositionally biased region" description="Basic and acidic residues" evidence="12">
    <location>
        <begin position="1"/>
        <end position="15"/>
    </location>
</feature>
<keyword evidence="4" id="KW-0410">Iron transport</keyword>
<keyword evidence="6" id="KW-0732">Signal</keyword>
<dbReference type="AlphaFoldDB" id="A0A0P9B0J6"/>
<evidence type="ECO:0000256" key="10">
    <source>
        <dbReference type="ARBA" id="ARBA00023136"/>
    </source>
</evidence>
<dbReference type="InterPro" id="IPR036942">
    <property type="entry name" value="Beta-barrel_TonB_sf"/>
</dbReference>
<keyword evidence="9" id="KW-0798">TonB box</keyword>
<evidence type="ECO:0000256" key="2">
    <source>
        <dbReference type="ARBA" id="ARBA00022448"/>
    </source>
</evidence>
<evidence type="ECO:0000256" key="1">
    <source>
        <dbReference type="ARBA" id="ARBA00004571"/>
    </source>
</evidence>
<dbReference type="Pfam" id="PF00593">
    <property type="entry name" value="TonB_dep_Rec_b-barrel"/>
    <property type="match status" value="1"/>
</dbReference>
<dbReference type="GO" id="GO:0015344">
    <property type="term" value="F:siderophore uptake transmembrane transporter activity"/>
    <property type="evidence" value="ECO:0007669"/>
    <property type="project" value="TreeGrafter"/>
</dbReference>
<feature type="region of interest" description="Disordered" evidence="12">
    <location>
        <begin position="1"/>
        <end position="36"/>
    </location>
</feature>
<evidence type="ECO:0000256" key="6">
    <source>
        <dbReference type="ARBA" id="ARBA00022729"/>
    </source>
</evidence>
<evidence type="ECO:0000256" key="12">
    <source>
        <dbReference type="SAM" id="MobiDB-lite"/>
    </source>
</evidence>
<evidence type="ECO:0000256" key="9">
    <source>
        <dbReference type="ARBA" id="ARBA00023077"/>
    </source>
</evidence>
<protein>
    <submittedName>
        <fullName evidence="14">Putative tonB-dependent siderophore receptor</fullName>
    </submittedName>
</protein>
<organism evidence="14 15">
    <name type="scientific">Pseudomonas fluorescens</name>
    <dbReference type="NCBI Taxonomy" id="294"/>
    <lineage>
        <taxon>Bacteria</taxon>
        <taxon>Pseudomonadati</taxon>
        <taxon>Pseudomonadota</taxon>
        <taxon>Gammaproteobacteria</taxon>
        <taxon>Pseudomonadales</taxon>
        <taxon>Pseudomonadaceae</taxon>
        <taxon>Pseudomonas</taxon>
    </lineage>
</organism>
<dbReference type="PANTHER" id="PTHR32552:SF68">
    <property type="entry name" value="FERRICHROME OUTER MEMBRANE TRANSPORTER_PHAGE RECEPTOR"/>
    <property type="match status" value="1"/>
</dbReference>
<reference evidence="14 15" key="1">
    <citation type="submission" date="2015-09" db="EMBL/GenBank/DDBJ databases">
        <authorList>
            <person name="Jackson K.R."/>
            <person name="Lunt B.L."/>
            <person name="Fisher J.N.B."/>
            <person name="Gardner A.V."/>
            <person name="Bailey M.E."/>
            <person name="Deus L.M."/>
            <person name="Earl A.S."/>
            <person name="Gibby P.D."/>
            <person name="Hartmann K.A."/>
            <person name="Liu J.E."/>
            <person name="Manci A.M."/>
            <person name="Nielsen D.A."/>
            <person name="Solomon M.B."/>
            <person name="Breakwell D.P."/>
            <person name="Burnett S.H."/>
            <person name="Grose J.H."/>
        </authorList>
    </citation>
    <scope>NUCLEOTIDE SEQUENCE [LARGE SCALE GENOMIC DNA]</scope>
    <source>
        <strain evidence="14 15">S613</strain>
    </source>
</reference>
<dbReference type="EMBL" id="LJXB01000088">
    <property type="protein sequence ID" value="KPU55914.1"/>
    <property type="molecule type" value="Genomic_DNA"/>
</dbReference>
<dbReference type="SUPFAM" id="SSF56935">
    <property type="entry name" value="Porins"/>
    <property type="match status" value="1"/>
</dbReference>
<keyword evidence="5" id="KW-0812">Transmembrane</keyword>
<keyword evidence="7" id="KW-0408">Iron</keyword>
<keyword evidence="14" id="KW-0675">Receptor</keyword>
<comment type="subcellular location">
    <subcellularLocation>
        <location evidence="1">Cell outer membrane</location>
        <topology evidence="1">Multi-pass membrane protein</topology>
    </subcellularLocation>
</comment>
<gene>
    <name evidence="14" type="ORF">AN403_1681</name>
</gene>
<keyword evidence="3" id="KW-1134">Transmembrane beta strand</keyword>
<dbReference type="Gene3D" id="2.40.170.20">
    <property type="entry name" value="TonB-dependent receptor, beta-barrel domain"/>
    <property type="match status" value="1"/>
</dbReference>
<evidence type="ECO:0000259" key="13">
    <source>
        <dbReference type="Pfam" id="PF00593"/>
    </source>
</evidence>
<dbReference type="PATRIC" id="fig|294.162.peg.4732"/>
<comment type="caution">
    <text evidence="14">The sequence shown here is derived from an EMBL/GenBank/DDBJ whole genome shotgun (WGS) entry which is preliminary data.</text>
</comment>